<protein>
    <submittedName>
        <fullName evidence="2">Uncharacterized protein</fullName>
    </submittedName>
</protein>
<dbReference type="Proteomes" id="UP001230504">
    <property type="component" value="Unassembled WGS sequence"/>
</dbReference>
<evidence type="ECO:0000256" key="1">
    <source>
        <dbReference type="SAM" id="Phobius"/>
    </source>
</evidence>
<keyword evidence="3" id="KW-1185">Reference proteome</keyword>
<keyword evidence="1" id="KW-0472">Membrane</keyword>
<organism evidence="2 3">
    <name type="scientific">Colletotrichum navitas</name>
    <dbReference type="NCBI Taxonomy" id="681940"/>
    <lineage>
        <taxon>Eukaryota</taxon>
        <taxon>Fungi</taxon>
        <taxon>Dikarya</taxon>
        <taxon>Ascomycota</taxon>
        <taxon>Pezizomycotina</taxon>
        <taxon>Sordariomycetes</taxon>
        <taxon>Hypocreomycetidae</taxon>
        <taxon>Glomerellales</taxon>
        <taxon>Glomerellaceae</taxon>
        <taxon>Colletotrichum</taxon>
        <taxon>Colletotrichum graminicola species complex</taxon>
    </lineage>
</organism>
<sequence>MPMRYVCDASRIYSICLLLLMPLGEMASFQGKKLGSGLLHWWHLGRQCSSPCLRQGWVPGVQSGADPCFFGLPSLGSCLFICSSSLSRTEGSCTVCRTVCANTTAHPYEVCSPTILSVVRPATP</sequence>
<dbReference type="AlphaFoldDB" id="A0AAD8Q856"/>
<gene>
    <name evidence="2" type="ORF">LY79DRAFT_541569</name>
</gene>
<dbReference type="EMBL" id="JAHLJV010000008">
    <property type="protein sequence ID" value="KAK1597414.1"/>
    <property type="molecule type" value="Genomic_DNA"/>
</dbReference>
<proteinExistence type="predicted"/>
<feature type="transmembrane region" description="Helical" evidence="1">
    <location>
        <begin position="12"/>
        <end position="29"/>
    </location>
</feature>
<evidence type="ECO:0000313" key="3">
    <source>
        <dbReference type="Proteomes" id="UP001230504"/>
    </source>
</evidence>
<comment type="caution">
    <text evidence="2">The sequence shown here is derived from an EMBL/GenBank/DDBJ whole genome shotgun (WGS) entry which is preliminary data.</text>
</comment>
<keyword evidence="1" id="KW-0812">Transmembrane</keyword>
<reference evidence="2" key="1">
    <citation type="submission" date="2021-06" db="EMBL/GenBank/DDBJ databases">
        <title>Comparative genomics, transcriptomics and evolutionary studies reveal genomic signatures of adaptation to plant cell wall in hemibiotrophic fungi.</title>
        <authorList>
            <consortium name="DOE Joint Genome Institute"/>
            <person name="Baroncelli R."/>
            <person name="Diaz J.F."/>
            <person name="Benocci T."/>
            <person name="Peng M."/>
            <person name="Battaglia E."/>
            <person name="Haridas S."/>
            <person name="Andreopoulos W."/>
            <person name="Labutti K."/>
            <person name="Pangilinan J."/>
            <person name="Floch G.L."/>
            <person name="Makela M.R."/>
            <person name="Henrissat B."/>
            <person name="Grigoriev I.V."/>
            <person name="Crouch J.A."/>
            <person name="De Vries R.P."/>
            <person name="Sukno S.A."/>
            <person name="Thon M.R."/>
        </authorList>
    </citation>
    <scope>NUCLEOTIDE SEQUENCE</scope>
    <source>
        <strain evidence="2">CBS 125086</strain>
    </source>
</reference>
<evidence type="ECO:0000313" key="2">
    <source>
        <dbReference type="EMBL" id="KAK1597414.1"/>
    </source>
</evidence>
<dbReference type="RefSeq" id="XP_060418204.1">
    <property type="nucleotide sequence ID" value="XM_060556943.1"/>
</dbReference>
<dbReference type="GeneID" id="85441183"/>
<name>A0AAD8Q856_9PEZI</name>
<accession>A0AAD8Q856</accession>
<keyword evidence="1" id="KW-1133">Transmembrane helix</keyword>